<dbReference type="InterPro" id="IPR029016">
    <property type="entry name" value="GAF-like_dom_sf"/>
</dbReference>
<dbReference type="FunFam" id="3.30.70.270:FF:000001">
    <property type="entry name" value="Diguanylate cyclase domain protein"/>
    <property type="match status" value="1"/>
</dbReference>
<feature type="region of interest" description="Disordered" evidence="4">
    <location>
        <begin position="1"/>
        <end position="20"/>
    </location>
</feature>
<comment type="catalytic activity">
    <reaction evidence="3">
        <text>2 GTP = 3',3'-c-di-GMP + 2 diphosphate</text>
        <dbReference type="Rhea" id="RHEA:24898"/>
        <dbReference type="ChEBI" id="CHEBI:33019"/>
        <dbReference type="ChEBI" id="CHEBI:37565"/>
        <dbReference type="ChEBI" id="CHEBI:58805"/>
        <dbReference type="EC" id="2.7.7.65"/>
    </reaction>
</comment>
<reference evidence="6 7" key="1">
    <citation type="submission" date="2019-06" db="EMBL/GenBank/DDBJ databases">
        <title>Thermomonas aquatica sp. nov., isolated from an industrial wastewater treatment plant.</title>
        <authorList>
            <person name="Jeon J.H."/>
            <person name="Park D.-S."/>
        </authorList>
    </citation>
    <scope>NUCLEOTIDE SEQUENCE [LARGE SCALE GENOMIC DNA]</scope>
    <source>
        <strain evidence="6 7">SY21</strain>
    </source>
</reference>
<dbReference type="RefSeq" id="WP_139716664.1">
    <property type="nucleotide sequence ID" value="NZ_CP040871.1"/>
</dbReference>
<dbReference type="GO" id="GO:0043709">
    <property type="term" value="P:cell adhesion involved in single-species biofilm formation"/>
    <property type="evidence" value="ECO:0007669"/>
    <property type="project" value="TreeGrafter"/>
</dbReference>
<dbReference type="InterPro" id="IPR043128">
    <property type="entry name" value="Rev_trsase/Diguanyl_cyclase"/>
</dbReference>
<evidence type="ECO:0000313" key="7">
    <source>
        <dbReference type="Proteomes" id="UP000308149"/>
    </source>
</evidence>
<feature type="domain" description="GGDEF" evidence="5">
    <location>
        <begin position="231"/>
        <end position="368"/>
    </location>
</feature>
<evidence type="ECO:0000256" key="2">
    <source>
        <dbReference type="ARBA" id="ARBA00012528"/>
    </source>
</evidence>
<dbReference type="Pfam" id="PF00990">
    <property type="entry name" value="GGDEF"/>
    <property type="match status" value="1"/>
</dbReference>
<protein>
    <recommendedName>
        <fullName evidence="2">diguanylate cyclase</fullName>
        <ecNumber evidence="2">2.7.7.65</ecNumber>
    </recommendedName>
</protein>
<sequence>MANDAADNSTAELPAAPWDGRDAPARNATLTRILVRIAREALQGADLEAMMQGTCACLVAELPVAIASVILLDEAHAYFVHEVWAGEWTLSPLEATGDWPVSRGCAGRCARLGTPQLIADVRVDPDYVAGNDLVRSEYLVPIRHRQRMHGVLNIESTRTDFFDAEACAVFDAVADLVAGAIHFARMANELQQVNHRLEQLSMIDGLTGIANRRCFDRELDMGWRRMAAEGRPLSLLMVDADAFKPLNDACGHLHGDECLRELARICGEFVQGEGDLVARFGGEELVLLLPGRDLAAATAIAEALRVAVETKAMPHPASPVAAHVTVSVGVATALPAVPWPPERLIATADRAMYAAKRRGRNRVCAELANP</sequence>
<keyword evidence="7" id="KW-1185">Reference proteome</keyword>
<proteinExistence type="predicted"/>
<dbReference type="SUPFAM" id="SSF55781">
    <property type="entry name" value="GAF domain-like"/>
    <property type="match status" value="1"/>
</dbReference>
<dbReference type="Gene3D" id="3.30.70.270">
    <property type="match status" value="1"/>
</dbReference>
<dbReference type="InterPro" id="IPR029787">
    <property type="entry name" value="Nucleotide_cyclase"/>
</dbReference>
<feature type="compositionally biased region" description="Polar residues" evidence="4">
    <location>
        <begin position="1"/>
        <end position="11"/>
    </location>
</feature>
<dbReference type="CDD" id="cd01949">
    <property type="entry name" value="GGDEF"/>
    <property type="match status" value="1"/>
</dbReference>
<dbReference type="Pfam" id="PF13185">
    <property type="entry name" value="GAF_2"/>
    <property type="match status" value="1"/>
</dbReference>
<dbReference type="InterPro" id="IPR003018">
    <property type="entry name" value="GAF"/>
</dbReference>
<dbReference type="SMART" id="SM00065">
    <property type="entry name" value="GAF"/>
    <property type="match status" value="1"/>
</dbReference>
<evidence type="ECO:0000256" key="3">
    <source>
        <dbReference type="ARBA" id="ARBA00034247"/>
    </source>
</evidence>
<evidence type="ECO:0000256" key="4">
    <source>
        <dbReference type="SAM" id="MobiDB-lite"/>
    </source>
</evidence>
<dbReference type="EC" id="2.7.7.65" evidence="2"/>
<dbReference type="GO" id="GO:0005886">
    <property type="term" value="C:plasma membrane"/>
    <property type="evidence" value="ECO:0007669"/>
    <property type="project" value="TreeGrafter"/>
</dbReference>
<dbReference type="OrthoDB" id="9803824at2"/>
<gene>
    <name evidence="6" type="ORF">FHQ07_10000</name>
</gene>
<evidence type="ECO:0000259" key="5">
    <source>
        <dbReference type="PROSITE" id="PS50887"/>
    </source>
</evidence>
<dbReference type="Gene3D" id="3.30.450.40">
    <property type="match status" value="1"/>
</dbReference>
<dbReference type="NCBIfam" id="TIGR00254">
    <property type="entry name" value="GGDEF"/>
    <property type="match status" value="1"/>
</dbReference>
<evidence type="ECO:0000256" key="1">
    <source>
        <dbReference type="ARBA" id="ARBA00001946"/>
    </source>
</evidence>
<dbReference type="KEGG" id="thes:FHQ07_10000"/>
<dbReference type="AlphaFoldDB" id="A0A5B7ZSV2"/>
<dbReference type="PANTHER" id="PTHR45138">
    <property type="entry name" value="REGULATORY COMPONENTS OF SENSORY TRANSDUCTION SYSTEM"/>
    <property type="match status" value="1"/>
</dbReference>
<evidence type="ECO:0000313" key="6">
    <source>
        <dbReference type="EMBL" id="QDA57613.1"/>
    </source>
</evidence>
<dbReference type="PANTHER" id="PTHR45138:SF9">
    <property type="entry name" value="DIGUANYLATE CYCLASE DGCM-RELATED"/>
    <property type="match status" value="1"/>
</dbReference>
<dbReference type="InterPro" id="IPR000160">
    <property type="entry name" value="GGDEF_dom"/>
</dbReference>
<dbReference type="GO" id="GO:0052621">
    <property type="term" value="F:diguanylate cyclase activity"/>
    <property type="evidence" value="ECO:0007669"/>
    <property type="project" value="UniProtKB-EC"/>
</dbReference>
<comment type="cofactor">
    <cofactor evidence="1">
        <name>Mg(2+)</name>
        <dbReference type="ChEBI" id="CHEBI:18420"/>
    </cofactor>
</comment>
<dbReference type="SMART" id="SM00267">
    <property type="entry name" value="GGDEF"/>
    <property type="match status" value="1"/>
</dbReference>
<dbReference type="Proteomes" id="UP000308149">
    <property type="component" value="Chromosome"/>
</dbReference>
<name>A0A5B7ZSV2_9GAMM</name>
<dbReference type="InterPro" id="IPR050469">
    <property type="entry name" value="Diguanylate_Cyclase"/>
</dbReference>
<dbReference type="GO" id="GO:1902201">
    <property type="term" value="P:negative regulation of bacterial-type flagellum-dependent cell motility"/>
    <property type="evidence" value="ECO:0007669"/>
    <property type="project" value="TreeGrafter"/>
</dbReference>
<dbReference type="EMBL" id="CP040871">
    <property type="protein sequence ID" value="QDA57613.1"/>
    <property type="molecule type" value="Genomic_DNA"/>
</dbReference>
<dbReference type="PROSITE" id="PS50887">
    <property type="entry name" value="GGDEF"/>
    <property type="match status" value="1"/>
</dbReference>
<accession>A0A5B7ZSV2</accession>
<organism evidence="6 7">
    <name type="scientific">Thermomonas aquatica</name>
    <dbReference type="NCBI Taxonomy" id="2202149"/>
    <lineage>
        <taxon>Bacteria</taxon>
        <taxon>Pseudomonadati</taxon>
        <taxon>Pseudomonadota</taxon>
        <taxon>Gammaproteobacteria</taxon>
        <taxon>Lysobacterales</taxon>
        <taxon>Lysobacteraceae</taxon>
        <taxon>Thermomonas</taxon>
    </lineage>
</organism>
<dbReference type="SUPFAM" id="SSF55073">
    <property type="entry name" value="Nucleotide cyclase"/>
    <property type="match status" value="1"/>
</dbReference>